<dbReference type="EMBL" id="GL763245">
    <property type="protein sequence ID" value="EFZ19997.1"/>
    <property type="molecule type" value="Genomic_DNA"/>
</dbReference>
<feature type="non-terminal residue" evidence="1">
    <location>
        <position position="82"/>
    </location>
</feature>
<evidence type="ECO:0000313" key="1">
    <source>
        <dbReference type="EMBL" id="EFZ19997.1"/>
    </source>
</evidence>
<dbReference type="GO" id="GO:0003676">
    <property type="term" value="F:nucleic acid binding"/>
    <property type="evidence" value="ECO:0007669"/>
    <property type="project" value="InterPro"/>
</dbReference>
<dbReference type="InterPro" id="IPR036397">
    <property type="entry name" value="RNaseH_sf"/>
</dbReference>
<name>E9IHF6_SOLIN</name>
<dbReference type="AlphaFoldDB" id="E9IHF6"/>
<proteinExistence type="predicted"/>
<dbReference type="Gene3D" id="3.30.420.10">
    <property type="entry name" value="Ribonuclease H-like superfamily/Ribonuclease H"/>
    <property type="match status" value="1"/>
</dbReference>
<dbReference type="HOGENOM" id="CLU_2561148_0_0_1"/>
<accession>E9IHF6</accession>
<dbReference type="OMA" id="YQTVESR"/>
<reference evidence="1" key="1">
    <citation type="journal article" date="2011" name="Proc. Natl. Acad. Sci. U.S.A.">
        <title>The genome of the fire ant Solenopsis invicta.</title>
        <authorList>
            <person name="Wurm Y."/>
            <person name="Wang J."/>
            <person name="Riba-Grognuz O."/>
            <person name="Corona M."/>
            <person name="Nygaard S."/>
            <person name="Hunt B.G."/>
            <person name="Ingram K.K."/>
            <person name="Falquet L."/>
            <person name="Nipitwattanaphon M."/>
            <person name="Gotzek D."/>
            <person name="Dijkstra M.B."/>
            <person name="Oettler J."/>
            <person name="Comtesse F."/>
            <person name="Shih C.J."/>
            <person name="Wu W.J."/>
            <person name="Yang C.C."/>
            <person name="Thomas J."/>
            <person name="Beaudoing E."/>
            <person name="Pradervand S."/>
            <person name="Flegel V."/>
            <person name="Cook E.D."/>
            <person name="Fabbretti R."/>
            <person name="Stockinger H."/>
            <person name="Long L."/>
            <person name="Farmerie W.G."/>
            <person name="Oakey J."/>
            <person name="Boomsma J.J."/>
            <person name="Pamilo P."/>
            <person name="Yi S.V."/>
            <person name="Heinze J."/>
            <person name="Goodisman M.A."/>
            <person name="Farinelli L."/>
            <person name="Harshman K."/>
            <person name="Hulo N."/>
            <person name="Cerutti L."/>
            <person name="Xenarios I."/>
            <person name="Shoemaker D."/>
            <person name="Keller L."/>
        </authorList>
    </citation>
    <scope>NUCLEOTIDE SEQUENCE [LARGE SCALE GENOMIC DNA]</scope>
</reference>
<sequence length="82" mass="9650">MKFLQIGGWERVTLNSQHATGTNQLNYFLWGYLKDRINNTKPQNLDEIKAIPNKICKNVVLSFPNRLAYCQTIQRHQFENLL</sequence>
<protein>
    <submittedName>
        <fullName evidence="1">Uncharacterized protein</fullName>
    </submittedName>
</protein>
<organism>
    <name type="scientific">Solenopsis invicta</name>
    <name type="common">Red imported fire ant</name>
    <name type="synonym">Solenopsis wagneri</name>
    <dbReference type="NCBI Taxonomy" id="13686"/>
    <lineage>
        <taxon>Eukaryota</taxon>
        <taxon>Metazoa</taxon>
        <taxon>Ecdysozoa</taxon>
        <taxon>Arthropoda</taxon>
        <taxon>Hexapoda</taxon>
        <taxon>Insecta</taxon>
        <taxon>Pterygota</taxon>
        <taxon>Neoptera</taxon>
        <taxon>Endopterygota</taxon>
        <taxon>Hymenoptera</taxon>
        <taxon>Apocrita</taxon>
        <taxon>Aculeata</taxon>
        <taxon>Formicoidea</taxon>
        <taxon>Formicidae</taxon>
        <taxon>Myrmicinae</taxon>
        <taxon>Solenopsis</taxon>
    </lineage>
</organism>
<gene>
    <name evidence="1" type="ORF">SINV_03079</name>
</gene>